<reference evidence="1 2" key="1">
    <citation type="journal article" date="2010" name="Environ. Microbiol.">
        <title>Genomic analysis of oceanic cyanobacterial myoviruses compared with T4-like myoviruses from diverse hosts and environments.</title>
        <authorList>
            <person name="Sullivan M.B."/>
            <person name="Huang K.H."/>
            <person name="Ignacio-Espinoza J.C."/>
            <person name="Berlin A.M."/>
            <person name="Kelly L."/>
            <person name="Weigele P.R."/>
            <person name="DeFrancesco A.S."/>
            <person name="Kern S.E."/>
            <person name="Thompson L.R."/>
            <person name="Young S."/>
            <person name="Yandava C."/>
            <person name="Fu R."/>
            <person name="Krastins B."/>
            <person name="Chase M."/>
            <person name="Sarracino D."/>
            <person name="Osburne M.S."/>
            <person name="Henn M.R."/>
            <person name="Chisholm S.W."/>
        </authorList>
    </citation>
    <scope>NUCLEOTIDE SEQUENCE [LARGE SCALE GENOMIC DNA]</scope>
    <source>
        <strain evidence="1">6501-1</strain>
    </source>
</reference>
<proteinExistence type="predicted"/>
<name>E3SI70_9CAUD</name>
<dbReference type="EMBL" id="GU071094">
    <property type="protein sequence ID" value="ADO97287.1"/>
    <property type="molecule type" value="Genomic_DNA"/>
</dbReference>
<evidence type="ECO:0000313" key="2">
    <source>
        <dbReference type="Proteomes" id="UP000006523"/>
    </source>
</evidence>
<organism evidence="1 2">
    <name type="scientific">Synechococcus phage S-SM1</name>
    <dbReference type="NCBI Taxonomy" id="444859"/>
    <lineage>
        <taxon>Viruses</taxon>
        <taxon>Duplodnaviria</taxon>
        <taxon>Heunggongvirae</taxon>
        <taxon>Uroviricota</taxon>
        <taxon>Caudoviricetes</taxon>
        <taxon>Pantevenvirales</taxon>
        <taxon>Kyanoviridae</taxon>
        <taxon>Thetisvirus</taxon>
        <taxon>Thetisvirus ssm1</taxon>
    </lineage>
</organism>
<evidence type="ECO:0000313" key="1">
    <source>
        <dbReference type="EMBL" id="ADO97287.1"/>
    </source>
</evidence>
<dbReference type="RefSeq" id="YP_004322954.1">
    <property type="nucleotide sequence ID" value="NC_015282.1"/>
</dbReference>
<gene>
    <name evidence="1" type="ORF">SSM1_063</name>
</gene>
<keyword evidence="2" id="KW-1185">Reference proteome</keyword>
<dbReference type="Proteomes" id="UP000006523">
    <property type="component" value="Segment"/>
</dbReference>
<dbReference type="OrthoDB" id="40362at10239"/>
<dbReference type="KEGG" id="vg:10327565"/>
<protein>
    <submittedName>
        <fullName evidence="1">Uncharacterized protein</fullName>
    </submittedName>
</protein>
<accession>E3SI70</accession>
<sequence>MDLSEDITHQVNLSETNVSVAAPIEQTGETITMTISNQRDPKETIAPNLNQMMTDGSDFDEIESLYEDIEFDDESAVDYDLDYTHSV</sequence>
<dbReference type="GeneID" id="10327565"/>